<evidence type="ECO:0000313" key="2">
    <source>
        <dbReference type="EMBL" id="TCC03441.1"/>
    </source>
</evidence>
<proteinExistence type="predicted"/>
<accession>A0A4R0GZI0</accession>
<evidence type="ECO:0000259" key="1">
    <source>
        <dbReference type="SMART" id="SM00860"/>
    </source>
</evidence>
<dbReference type="PANTHER" id="PTHR47432">
    <property type="entry name" value="CELL WALL ASSEMBLY REGULATOR SMI1"/>
    <property type="match status" value="1"/>
</dbReference>
<dbReference type="RefSeq" id="WP_131411084.1">
    <property type="nucleotide sequence ID" value="NZ_SJOP01000014.1"/>
</dbReference>
<reference evidence="2 3" key="1">
    <citation type="submission" date="2019-02" db="EMBL/GenBank/DDBJ databases">
        <title>The draft genome of Kosakonia quasisacchari strain WCHKQ120001.</title>
        <authorList>
            <person name="Wang C."/>
            <person name="Feng Y."/>
            <person name="Zong Z."/>
        </authorList>
    </citation>
    <scope>NUCLEOTIDE SEQUENCE [LARGE SCALE GENOMIC DNA]</scope>
    <source>
        <strain evidence="2 3">WCHKQ120001</strain>
    </source>
</reference>
<dbReference type="InterPro" id="IPR018958">
    <property type="entry name" value="Knr4/Smi1-like_dom"/>
</dbReference>
<dbReference type="Gene3D" id="3.40.1580.10">
    <property type="entry name" value="SMI1/KNR4-like"/>
    <property type="match status" value="1"/>
</dbReference>
<dbReference type="Proteomes" id="UP000291793">
    <property type="component" value="Unassembled WGS sequence"/>
</dbReference>
<dbReference type="SUPFAM" id="SSF160631">
    <property type="entry name" value="SMI1/KNR4-like"/>
    <property type="match status" value="1"/>
</dbReference>
<dbReference type="PANTHER" id="PTHR47432:SF1">
    <property type="entry name" value="CELL WALL ASSEMBLY REGULATOR SMI1"/>
    <property type="match status" value="1"/>
</dbReference>
<dbReference type="InterPro" id="IPR037883">
    <property type="entry name" value="Knr4/Smi1-like_sf"/>
</dbReference>
<keyword evidence="3" id="KW-1185">Reference proteome</keyword>
<protein>
    <submittedName>
        <fullName evidence="2">Molybdenum cofactor biosynthesis protein MoeA</fullName>
    </submittedName>
</protein>
<dbReference type="SMART" id="SM00860">
    <property type="entry name" value="SMI1_KNR4"/>
    <property type="match status" value="1"/>
</dbReference>
<dbReference type="AlphaFoldDB" id="A0A4R0GZI0"/>
<comment type="caution">
    <text evidence="2">The sequence shown here is derived from an EMBL/GenBank/DDBJ whole genome shotgun (WGS) entry which is preliminary data.</text>
</comment>
<dbReference type="Pfam" id="PF09346">
    <property type="entry name" value="SMI1_KNR4"/>
    <property type="match status" value="1"/>
</dbReference>
<dbReference type="InterPro" id="IPR051873">
    <property type="entry name" value="KNR4/SMI1_regulator"/>
</dbReference>
<gene>
    <name evidence="2" type="ORF">E0L21_15715</name>
</gene>
<organism evidence="2 3">
    <name type="scientific">Kosakonia quasisacchari</name>
    <dbReference type="NCBI Taxonomy" id="2529380"/>
    <lineage>
        <taxon>Bacteria</taxon>
        <taxon>Pseudomonadati</taxon>
        <taxon>Pseudomonadota</taxon>
        <taxon>Gammaproteobacteria</taxon>
        <taxon>Enterobacterales</taxon>
        <taxon>Enterobacteriaceae</taxon>
        <taxon>Kosakonia</taxon>
    </lineage>
</organism>
<dbReference type="OrthoDB" id="7593948at2"/>
<evidence type="ECO:0000313" key="3">
    <source>
        <dbReference type="Proteomes" id="UP000291793"/>
    </source>
</evidence>
<dbReference type="EMBL" id="SJOP01000014">
    <property type="protein sequence ID" value="TCC03441.1"/>
    <property type="molecule type" value="Genomic_DNA"/>
</dbReference>
<name>A0A4R0GZI0_9ENTR</name>
<sequence>MKQQWTKLEAILQDADPALLADLAPPATDAEIATLEQALGMSLPTDFVACLKIHNGQHGHSHGLFDDSEFLSTSRILQEWRIWKGLLDGGDFEGAESSPQSGIRPVWWSPAWIPFTYNGAGDHLCLDLDPIGEGARGQIITLWHDDGAREKQADSFAQWFTQYVDQR</sequence>
<feature type="domain" description="Knr4/Smi1-like" evidence="1">
    <location>
        <begin position="26"/>
        <end position="166"/>
    </location>
</feature>